<evidence type="ECO:0000259" key="5">
    <source>
        <dbReference type="Pfam" id="PF13407"/>
    </source>
</evidence>
<dbReference type="RefSeq" id="WP_138324612.1">
    <property type="nucleotide sequence ID" value="NZ_VCDI01000001.1"/>
</dbReference>
<comment type="similarity">
    <text evidence="2">Belongs to the bacterial solute-binding protein 2 family.</text>
</comment>
<keyword evidence="7" id="KW-1185">Reference proteome</keyword>
<dbReference type="PANTHER" id="PTHR46847">
    <property type="entry name" value="D-ALLOSE-BINDING PERIPLASMIC PROTEIN-RELATED"/>
    <property type="match status" value="1"/>
</dbReference>
<dbReference type="EMBL" id="VCDI01000001">
    <property type="protein sequence ID" value="TLU74361.1"/>
    <property type="molecule type" value="Genomic_DNA"/>
</dbReference>
<comment type="subcellular location">
    <subcellularLocation>
        <location evidence="1">Cell envelope</location>
    </subcellularLocation>
</comment>
<protein>
    <submittedName>
        <fullName evidence="6">Substrate-binding domain-containing protein</fullName>
    </submittedName>
</protein>
<keyword evidence="3 4" id="KW-0732">Signal</keyword>
<gene>
    <name evidence="6" type="ORF">FE263_04030</name>
</gene>
<dbReference type="Gene3D" id="3.40.50.2300">
    <property type="match status" value="2"/>
</dbReference>
<dbReference type="AlphaFoldDB" id="A0A5R9JFD4"/>
<feature type="signal peptide" evidence="4">
    <location>
        <begin position="1"/>
        <end position="22"/>
    </location>
</feature>
<feature type="domain" description="Periplasmic binding protein" evidence="5">
    <location>
        <begin position="32"/>
        <end position="287"/>
    </location>
</feature>
<dbReference type="Pfam" id="PF13407">
    <property type="entry name" value="Peripla_BP_4"/>
    <property type="match status" value="1"/>
</dbReference>
<evidence type="ECO:0000256" key="2">
    <source>
        <dbReference type="ARBA" id="ARBA00007639"/>
    </source>
</evidence>
<proteinExistence type="inferred from homology"/>
<dbReference type="PANTHER" id="PTHR46847:SF2">
    <property type="entry name" value="ABC TRANSPORTER SUGAR-BINDING PROTEIN"/>
    <property type="match status" value="1"/>
</dbReference>
<evidence type="ECO:0000256" key="3">
    <source>
        <dbReference type="ARBA" id="ARBA00022729"/>
    </source>
</evidence>
<dbReference type="GO" id="GO:0030246">
    <property type="term" value="F:carbohydrate binding"/>
    <property type="evidence" value="ECO:0007669"/>
    <property type="project" value="UniProtKB-ARBA"/>
</dbReference>
<evidence type="ECO:0000313" key="6">
    <source>
        <dbReference type="EMBL" id="TLU74361.1"/>
    </source>
</evidence>
<evidence type="ECO:0000256" key="4">
    <source>
        <dbReference type="SAM" id="SignalP"/>
    </source>
</evidence>
<dbReference type="OrthoDB" id="3837830at2"/>
<dbReference type="Proteomes" id="UP000305654">
    <property type="component" value="Unassembled WGS sequence"/>
</dbReference>
<evidence type="ECO:0000256" key="1">
    <source>
        <dbReference type="ARBA" id="ARBA00004196"/>
    </source>
</evidence>
<evidence type="ECO:0000313" key="7">
    <source>
        <dbReference type="Proteomes" id="UP000305654"/>
    </source>
</evidence>
<dbReference type="InterPro" id="IPR028082">
    <property type="entry name" value="Peripla_BP_I"/>
</dbReference>
<dbReference type="InterPro" id="IPR025997">
    <property type="entry name" value="SBP_2_dom"/>
</dbReference>
<reference evidence="6 7" key="1">
    <citation type="submission" date="2019-05" db="EMBL/GenBank/DDBJ databases">
        <authorList>
            <person name="Pankratov T."/>
            <person name="Grouzdev D."/>
        </authorList>
    </citation>
    <scope>NUCLEOTIDE SEQUENCE [LARGE SCALE GENOMIC DNA]</scope>
    <source>
        <strain evidence="6 7">KEBCLARHB70R</strain>
    </source>
</reference>
<dbReference type="SUPFAM" id="SSF53822">
    <property type="entry name" value="Periplasmic binding protein-like I"/>
    <property type="match status" value="1"/>
</dbReference>
<dbReference type="GO" id="GO:0030313">
    <property type="term" value="C:cell envelope"/>
    <property type="evidence" value="ECO:0007669"/>
    <property type="project" value="UniProtKB-SubCell"/>
</dbReference>
<feature type="chain" id="PRO_5024441631" evidence="4">
    <location>
        <begin position="23"/>
        <end position="316"/>
    </location>
</feature>
<accession>A0A5R9JFD4</accession>
<comment type="caution">
    <text evidence="6">The sequence shown here is derived from an EMBL/GenBank/DDBJ whole genome shotgun (WGS) entry which is preliminary data.</text>
</comment>
<name>A0A5R9JFD4_9PROT</name>
<organism evidence="6 7">
    <name type="scientific">Lichenicoccus roseus</name>
    <dbReference type="NCBI Taxonomy" id="2683649"/>
    <lineage>
        <taxon>Bacteria</taxon>
        <taxon>Pseudomonadati</taxon>
        <taxon>Pseudomonadota</taxon>
        <taxon>Alphaproteobacteria</taxon>
        <taxon>Acetobacterales</taxon>
        <taxon>Acetobacteraceae</taxon>
        <taxon>Lichenicoccus</taxon>
    </lineage>
</organism>
<sequence length="316" mass="32765">MKRHLIAIAVAAVLGSGHDASAQTGAASVKGVGVSVASLGNPYFTAADAGIHAKASELTPQARVTIVASEYDLNKQFDEIDNFIASGDSIVMVNAVDPVAVLPAIKRAQKAGIVVAAFDAAARGADVTVMTNNIKAGEIACQYIVDHLKGGEGKVIILNGPQVSPIADRVKGCHAVLARHPGITVLSDNQNALASRDGGFAVGQSLLTKFQAVDAVFAVNDQSAIGFELAAKQAHRTRLFIASVDGAPDIVDEIKDRNSLIKASSAQDPFGMAGRAYQLAVEIAEGRHPRGQVILLDPTLLTAGNIADYKGWKTAG</sequence>